<comment type="caution">
    <text evidence="3">The sequence shown here is derived from an EMBL/GenBank/DDBJ whole genome shotgun (WGS) entry which is preliminary data.</text>
</comment>
<dbReference type="InterPro" id="IPR037401">
    <property type="entry name" value="SnoaL-like"/>
</dbReference>
<gene>
    <name evidence="3" type="ORF">GCM10023188_16020</name>
</gene>
<evidence type="ECO:0000313" key="4">
    <source>
        <dbReference type="Proteomes" id="UP001500552"/>
    </source>
</evidence>
<feature type="chain" id="PRO_5046336189" description="SnoaL-like domain-containing protein" evidence="1">
    <location>
        <begin position="22"/>
        <end position="142"/>
    </location>
</feature>
<dbReference type="Pfam" id="PF12680">
    <property type="entry name" value="SnoaL_2"/>
    <property type="match status" value="1"/>
</dbReference>
<dbReference type="SUPFAM" id="SSF54427">
    <property type="entry name" value="NTF2-like"/>
    <property type="match status" value="1"/>
</dbReference>
<feature type="domain" description="SnoaL-like" evidence="2">
    <location>
        <begin position="38"/>
        <end position="133"/>
    </location>
</feature>
<evidence type="ECO:0000313" key="3">
    <source>
        <dbReference type="EMBL" id="GAA4429958.1"/>
    </source>
</evidence>
<sequence length="142" mass="16369">MLRKHLLLFILFITTALLAQAQTKQEEASVLAPVKLQLEGYNNRDIDTFAKAYSDTVRVYRQQGVLSYQGREELRKRYGEMFANTPELHCEVVNRIVAGNVVIDHEKVRRSKDGPRFDAIAVYRIKNNEIVEVTFISPDKTK</sequence>
<name>A0ABP8LHT4_9BACT</name>
<dbReference type="RefSeq" id="WP_345158146.1">
    <property type="nucleotide sequence ID" value="NZ_BAABHC010000005.1"/>
</dbReference>
<organism evidence="3 4">
    <name type="scientific">Pontibacter saemangeumensis</name>
    <dbReference type="NCBI Taxonomy" id="1084525"/>
    <lineage>
        <taxon>Bacteria</taxon>
        <taxon>Pseudomonadati</taxon>
        <taxon>Bacteroidota</taxon>
        <taxon>Cytophagia</taxon>
        <taxon>Cytophagales</taxon>
        <taxon>Hymenobacteraceae</taxon>
        <taxon>Pontibacter</taxon>
    </lineage>
</organism>
<proteinExistence type="predicted"/>
<dbReference type="InterPro" id="IPR032710">
    <property type="entry name" value="NTF2-like_dom_sf"/>
</dbReference>
<keyword evidence="4" id="KW-1185">Reference proteome</keyword>
<dbReference type="Gene3D" id="3.10.450.50">
    <property type="match status" value="1"/>
</dbReference>
<dbReference type="EMBL" id="BAABHC010000005">
    <property type="protein sequence ID" value="GAA4429958.1"/>
    <property type="molecule type" value="Genomic_DNA"/>
</dbReference>
<evidence type="ECO:0000256" key="1">
    <source>
        <dbReference type="SAM" id="SignalP"/>
    </source>
</evidence>
<dbReference type="Proteomes" id="UP001500552">
    <property type="component" value="Unassembled WGS sequence"/>
</dbReference>
<protein>
    <recommendedName>
        <fullName evidence="2">SnoaL-like domain-containing protein</fullName>
    </recommendedName>
</protein>
<accession>A0ABP8LHT4</accession>
<evidence type="ECO:0000259" key="2">
    <source>
        <dbReference type="Pfam" id="PF12680"/>
    </source>
</evidence>
<keyword evidence="1" id="KW-0732">Signal</keyword>
<feature type="signal peptide" evidence="1">
    <location>
        <begin position="1"/>
        <end position="21"/>
    </location>
</feature>
<reference evidence="4" key="1">
    <citation type="journal article" date="2019" name="Int. J. Syst. Evol. Microbiol.">
        <title>The Global Catalogue of Microorganisms (GCM) 10K type strain sequencing project: providing services to taxonomists for standard genome sequencing and annotation.</title>
        <authorList>
            <consortium name="The Broad Institute Genomics Platform"/>
            <consortium name="The Broad Institute Genome Sequencing Center for Infectious Disease"/>
            <person name="Wu L."/>
            <person name="Ma J."/>
        </authorList>
    </citation>
    <scope>NUCLEOTIDE SEQUENCE [LARGE SCALE GENOMIC DNA]</scope>
    <source>
        <strain evidence="4">JCM 17926</strain>
    </source>
</reference>